<dbReference type="AlphaFoldDB" id="A0AAV0X823"/>
<proteinExistence type="predicted"/>
<dbReference type="EMBL" id="CARXXK010000003">
    <property type="protein sequence ID" value="CAI6364048.1"/>
    <property type="molecule type" value="Genomic_DNA"/>
</dbReference>
<evidence type="ECO:0000313" key="1">
    <source>
        <dbReference type="EMBL" id="CAI6364048.1"/>
    </source>
</evidence>
<organism evidence="1 2">
    <name type="scientific">Macrosiphum euphorbiae</name>
    <name type="common">potato aphid</name>
    <dbReference type="NCBI Taxonomy" id="13131"/>
    <lineage>
        <taxon>Eukaryota</taxon>
        <taxon>Metazoa</taxon>
        <taxon>Ecdysozoa</taxon>
        <taxon>Arthropoda</taxon>
        <taxon>Hexapoda</taxon>
        <taxon>Insecta</taxon>
        <taxon>Pterygota</taxon>
        <taxon>Neoptera</taxon>
        <taxon>Paraneoptera</taxon>
        <taxon>Hemiptera</taxon>
        <taxon>Sternorrhyncha</taxon>
        <taxon>Aphidomorpha</taxon>
        <taxon>Aphidoidea</taxon>
        <taxon>Aphididae</taxon>
        <taxon>Macrosiphini</taxon>
        <taxon>Macrosiphum</taxon>
    </lineage>
</organism>
<keyword evidence="2" id="KW-1185">Reference proteome</keyword>
<protein>
    <submittedName>
        <fullName evidence="1">Uncharacterized protein</fullName>
    </submittedName>
</protein>
<reference evidence="1 2" key="1">
    <citation type="submission" date="2023-01" db="EMBL/GenBank/DDBJ databases">
        <authorList>
            <person name="Whitehead M."/>
        </authorList>
    </citation>
    <scope>NUCLEOTIDE SEQUENCE [LARGE SCALE GENOMIC DNA]</scope>
</reference>
<dbReference type="Proteomes" id="UP001160148">
    <property type="component" value="Unassembled WGS sequence"/>
</dbReference>
<sequence length="207" mass="24428">MALFELLRVSLKIKNVTKPKFMESTPFYWWRYFNLNHKRYCSVDPESNEITLYARDVRHLPCHSLQSTNGVYCFMAMNRYGDGISTKSKLPKKPNKKTTVVATSTTLTNIPDFWVYRSRCSYFRRAVFHVQNAISEINVVVKTERFKQTACAEYRRAKLMGRYEKCLLDDRMCNENVTISSNCAYDYDESSSYTEYRLKHHLKSQIV</sequence>
<evidence type="ECO:0000313" key="2">
    <source>
        <dbReference type="Proteomes" id="UP001160148"/>
    </source>
</evidence>
<gene>
    <name evidence="1" type="ORF">MEUPH1_LOCUS18922</name>
</gene>
<name>A0AAV0X823_9HEMI</name>
<accession>A0AAV0X823</accession>
<comment type="caution">
    <text evidence="1">The sequence shown here is derived from an EMBL/GenBank/DDBJ whole genome shotgun (WGS) entry which is preliminary data.</text>
</comment>